<dbReference type="RefSeq" id="XP_005758452.1">
    <property type="nucleotide sequence ID" value="XM_005758395.1"/>
</dbReference>
<dbReference type="EnsemblProtists" id="EOD06023">
    <property type="protein sequence ID" value="EOD06023"/>
    <property type="gene ID" value="EMIHUDRAFT_250067"/>
</dbReference>
<sequence length="165" mass="18060">MPPTGKRLAASGNAVGALDKGCVRIAVSVSGVGQQIRPLSSEAKRMLPHELAPIHLAAGEAVIYHGATSLHGCRALGPSEERWTITLFYSLLKGVHRAYADNYGVDGVGWSEDREEFEEEQSGMQWHPAAHVAGRMHCRHAFGGARANRCCRPHRNTPKNYFVFE</sequence>
<evidence type="ECO:0008006" key="3">
    <source>
        <dbReference type="Google" id="ProtNLM"/>
    </source>
</evidence>
<proteinExistence type="predicted"/>
<name>A0A0D3I438_EMIH1</name>
<dbReference type="KEGG" id="ehx:EMIHUDRAFT_250067"/>
<evidence type="ECO:0000313" key="1">
    <source>
        <dbReference type="EnsemblProtists" id="EOD06023"/>
    </source>
</evidence>
<dbReference type="PaxDb" id="2903-EOD06023"/>
<reference evidence="2" key="1">
    <citation type="journal article" date="2013" name="Nature">
        <title>Pan genome of the phytoplankton Emiliania underpins its global distribution.</title>
        <authorList>
            <person name="Read B.A."/>
            <person name="Kegel J."/>
            <person name="Klute M.J."/>
            <person name="Kuo A."/>
            <person name="Lefebvre S.C."/>
            <person name="Maumus F."/>
            <person name="Mayer C."/>
            <person name="Miller J."/>
            <person name="Monier A."/>
            <person name="Salamov A."/>
            <person name="Young J."/>
            <person name="Aguilar M."/>
            <person name="Claverie J.M."/>
            <person name="Frickenhaus S."/>
            <person name="Gonzalez K."/>
            <person name="Herman E.K."/>
            <person name="Lin Y.C."/>
            <person name="Napier J."/>
            <person name="Ogata H."/>
            <person name="Sarno A.F."/>
            <person name="Shmutz J."/>
            <person name="Schroeder D."/>
            <person name="de Vargas C."/>
            <person name="Verret F."/>
            <person name="von Dassow P."/>
            <person name="Valentin K."/>
            <person name="Van de Peer Y."/>
            <person name="Wheeler G."/>
            <person name="Dacks J.B."/>
            <person name="Delwiche C.F."/>
            <person name="Dyhrman S.T."/>
            <person name="Glockner G."/>
            <person name="John U."/>
            <person name="Richards T."/>
            <person name="Worden A.Z."/>
            <person name="Zhang X."/>
            <person name="Grigoriev I.V."/>
            <person name="Allen A.E."/>
            <person name="Bidle K."/>
            <person name="Borodovsky M."/>
            <person name="Bowler C."/>
            <person name="Brownlee C."/>
            <person name="Cock J.M."/>
            <person name="Elias M."/>
            <person name="Gladyshev V.N."/>
            <person name="Groth M."/>
            <person name="Guda C."/>
            <person name="Hadaegh A."/>
            <person name="Iglesias-Rodriguez M.D."/>
            <person name="Jenkins J."/>
            <person name="Jones B.M."/>
            <person name="Lawson T."/>
            <person name="Leese F."/>
            <person name="Lindquist E."/>
            <person name="Lobanov A."/>
            <person name="Lomsadze A."/>
            <person name="Malik S.B."/>
            <person name="Marsh M.E."/>
            <person name="Mackinder L."/>
            <person name="Mock T."/>
            <person name="Mueller-Roeber B."/>
            <person name="Pagarete A."/>
            <person name="Parker M."/>
            <person name="Probert I."/>
            <person name="Quesneville H."/>
            <person name="Raines C."/>
            <person name="Rensing S.A."/>
            <person name="Riano-Pachon D.M."/>
            <person name="Richier S."/>
            <person name="Rokitta S."/>
            <person name="Shiraiwa Y."/>
            <person name="Soanes D.M."/>
            <person name="van der Giezen M."/>
            <person name="Wahlund T.M."/>
            <person name="Williams B."/>
            <person name="Wilson W."/>
            <person name="Wolfe G."/>
            <person name="Wurch L.L."/>
        </authorList>
    </citation>
    <scope>NUCLEOTIDE SEQUENCE</scope>
</reference>
<organism evidence="1 2">
    <name type="scientific">Emiliania huxleyi (strain CCMP1516)</name>
    <dbReference type="NCBI Taxonomy" id="280463"/>
    <lineage>
        <taxon>Eukaryota</taxon>
        <taxon>Haptista</taxon>
        <taxon>Haptophyta</taxon>
        <taxon>Prymnesiophyceae</taxon>
        <taxon>Isochrysidales</taxon>
        <taxon>Noelaerhabdaceae</taxon>
        <taxon>Emiliania</taxon>
    </lineage>
</organism>
<accession>A0A0D3I438</accession>
<dbReference type="Proteomes" id="UP000013827">
    <property type="component" value="Unassembled WGS sequence"/>
</dbReference>
<dbReference type="HOGENOM" id="CLU_1613876_0_0_1"/>
<keyword evidence="2" id="KW-1185">Reference proteome</keyword>
<evidence type="ECO:0000313" key="2">
    <source>
        <dbReference type="Proteomes" id="UP000013827"/>
    </source>
</evidence>
<protein>
    <recommendedName>
        <fullName evidence="3">Fe2OG dioxygenase domain-containing protein</fullName>
    </recommendedName>
</protein>
<dbReference type="AlphaFoldDB" id="A0A0D3I438"/>
<dbReference type="GeneID" id="17252176"/>
<reference evidence="1" key="2">
    <citation type="submission" date="2024-10" db="UniProtKB">
        <authorList>
            <consortium name="EnsemblProtists"/>
        </authorList>
    </citation>
    <scope>IDENTIFICATION</scope>
</reference>